<organism evidence="1 2">
    <name type="scientific">Lunatimonas lonarensis</name>
    <dbReference type="NCBI Taxonomy" id="1232681"/>
    <lineage>
        <taxon>Bacteria</taxon>
        <taxon>Pseudomonadati</taxon>
        <taxon>Bacteroidota</taxon>
        <taxon>Cytophagia</taxon>
        <taxon>Cytophagales</taxon>
        <taxon>Cyclobacteriaceae</taxon>
    </lineage>
</organism>
<dbReference type="Proteomes" id="UP000013909">
    <property type="component" value="Unassembled WGS sequence"/>
</dbReference>
<comment type="caution">
    <text evidence="1">The sequence shown here is derived from an EMBL/GenBank/DDBJ whole genome shotgun (WGS) entry which is preliminary data.</text>
</comment>
<name>R7ZT31_9BACT</name>
<sequence>MEVMVRLPGPNTKAAVIIPGPRDFHHRTSGLDTKLGGELSFFNVEGIGQIDGLDKTQSEIS</sequence>
<proteinExistence type="predicted"/>
<evidence type="ECO:0000313" key="1">
    <source>
        <dbReference type="EMBL" id="EON77290.1"/>
    </source>
</evidence>
<dbReference type="EMBL" id="AQHR01000059">
    <property type="protein sequence ID" value="EON77290.1"/>
    <property type="molecule type" value="Genomic_DNA"/>
</dbReference>
<keyword evidence="2" id="KW-1185">Reference proteome</keyword>
<accession>R7ZT31</accession>
<dbReference type="AlphaFoldDB" id="R7ZT31"/>
<reference evidence="1 2" key="1">
    <citation type="submission" date="2013-02" db="EMBL/GenBank/DDBJ databases">
        <title>A novel strain isolated from Lonar lake, Maharashtra, India.</title>
        <authorList>
            <person name="Singh A."/>
        </authorList>
    </citation>
    <scope>NUCLEOTIDE SEQUENCE [LARGE SCALE GENOMIC DNA]</scope>
    <source>
        <strain evidence="1 2">AK24</strain>
    </source>
</reference>
<gene>
    <name evidence="1" type="ORF">ADIS_2158</name>
</gene>
<evidence type="ECO:0000313" key="2">
    <source>
        <dbReference type="Proteomes" id="UP000013909"/>
    </source>
</evidence>
<protein>
    <submittedName>
        <fullName evidence="1">Uncharacterized protein</fullName>
    </submittedName>
</protein>